<dbReference type="AlphaFoldDB" id="A0A015K0L0"/>
<proteinExistence type="predicted"/>
<sequence length="78" mass="8702">MVNIPSDLITFIETLVTTRNLLNETIIQIEIIEKLINANNKKISENNNFDNRDDSSCSSNGMSVKLIPTVPTPQNKGK</sequence>
<evidence type="ECO:0000313" key="2">
    <source>
        <dbReference type="EMBL" id="EXX73130.1"/>
    </source>
</evidence>
<organism evidence="2 5">
    <name type="scientific">Rhizophagus irregularis (strain DAOM 197198w)</name>
    <name type="common">Glomus intraradices</name>
    <dbReference type="NCBI Taxonomy" id="1432141"/>
    <lineage>
        <taxon>Eukaryota</taxon>
        <taxon>Fungi</taxon>
        <taxon>Fungi incertae sedis</taxon>
        <taxon>Mucoromycota</taxon>
        <taxon>Glomeromycotina</taxon>
        <taxon>Glomeromycetes</taxon>
        <taxon>Glomerales</taxon>
        <taxon>Glomeraceae</taxon>
        <taxon>Rhizophagus</taxon>
    </lineage>
</organism>
<evidence type="ECO:0000256" key="1">
    <source>
        <dbReference type="SAM" id="MobiDB-lite"/>
    </source>
</evidence>
<feature type="region of interest" description="Disordered" evidence="1">
    <location>
        <begin position="43"/>
        <end position="78"/>
    </location>
</feature>
<keyword evidence="5" id="KW-1185">Reference proteome</keyword>
<accession>A0A015K0L0</accession>
<dbReference type="EMBL" id="JEMT01014837">
    <property type="protein sequence ID" value="EXX73144.1"/>
    <property type="molecule type" value="Genomic_DNA"/>
</dbReference>
<evidence type="ECO:0000313" key="3">
    <source>
        <dbReference type="EMBL" id="EXX73136.1"/>
    </source>
</evidence>
<name>A0A015K0L0_RHIIW</name>
<evidence type="ECO:0000313" key="5">
    <source>
        <dbReference type="Proteomes" id="UP000022910"/>
    </source>
</evidence>
<dbReference type="Proteomes" id="UP000022910">
    <property type="component" value="Unassembled WGS sequence"/>
</dbReference>
<dbReference type="EMBL" id="JEMT01014837">
    <property type="protein sequence ID" value="EXX73136.1"/>
    <property type="molecule type" value="Genomic_DNA"/>
</dbReference>
<protein>
    <submittedName>
        <fullName evidence="2">Uncharacterized protein</fullName>
    </submittedName>
</protein>
<comment type="caution">
    <text evidence="2">The sequence shown here is derived from an EMBL/GenBank/DDBJ whole genome shotgun (WGS) entry which is preliminary data.</text>
</comment>
<gene>
    <name evidence="3" type="ORF">RirG_062840</name>
    <name evidence="4" type="ORF">RirG_062920</name>
    <name evidence="2" type="ORF">RirG_062980</name>
</gene>
<reference evidence="2 5" key="1">
    <citation type="submission" date="2014-02" db="EMBL/GenBank/DDBJ databases">
        <title>Single nucleus genome sequencing reveals high similarity among nuclei of an endomycorrhizal fungus.</title>
        <authorList>
            <person name="Lin K."/>
            <person name="Geurts R."/>
            <person name="Zhang Z."/>
            <person name="Limpens E."/>
            <person name="Saunders D.G."/>
            <person name="Mu D."/>
            <person name="Pang E."/>
            <person name="Cao H."/>
            <person name="Cha H."/>
            <person name="Lin T."/>
            <person name="Zhou Q."/>
            <person name="Shang Y."/>
            <person name="Li Y."/>
            <person name="Ivanov S."/>
            <person name="Sharma T."/>
            <person name="Velzen R.V."/>
            <person name="Ruijter N.D."/>
            <person name="Aanen D.K."/>
            <person name="Win J."/>
            <person name="Kamoun S."/>
            <person name="Bisseling T."/>
            <person name="Huang S."/>
        </authorList>
    </citation>
    <scope>NUCLEOTIDE SEQUENCE [LARGE SCALE GENOMIC DNA]</scope>
    <source>
        <strain evidence="2">DAOM 197198w</strain>
        <strain evidence="5">DAOM197198w</strain>
    </source>
</reference>
<evidence type="ECO:0000313" key="4">
    <source>
        <dbReference type="EMBL" id="EXX73144.1"/>
    </source>
</evidence>
<dbReference type="HOGENOM" id="CLU_2623282_0_0_1"/>
<dbReference type="EMBL" id="JEMT01014838">
    <property type="protein sequence ID" value="EXX73130.1"/>
    <property type="molecule type" value="Genomic_DNA"/>
</dbReference>